<dbReference type="PANTHER" id="PTHR36341">
    <property type="entry name" value="DUF2996 FAMILY PROTEIN"/>
    <property type="match status" value="1"/>
</dbReference>
<protein>
    <submittedName>
        <fullName evidence="2">DUF2996 domain-containing protein</fullName>
    </submittedName>
</protein>
<dbReference type="InterPro" id="IPR021374">
    <property type="entry name" value="DUF2996"/>
</dbReference>
<name>A0A928VI16_9CYAN</name>
<dbReference type="PANTHER" id="PTHR36341:SF3">
    <property type="entry name" value="DUF2996 FAMILY PROTEIN"/>
    <property type="match status" value="1"/>
</dbReference>
<proteinExistence type="predicted"/>
<evidence type="ECO:0000313" key="2">
    <source>
        <dbReference type="EMBL" id="MBE9028148.1"/>
    </source>
</evidence>
<reference evidence="2" key="1">
    <citation type="submission" date="2020-10" db="EMBL/GenBank/DDBJ databases">
        <authorList>
            <person name="Castelo-Branco R."/>
            <person name="Eusebio N."/>
            <person name="Adriana R."/>
            <person name="Vieira A."/>
            <person name="Brugerolle De Fraissinette N."/>
            <person name="Rezende De Castro R."/>
            <person name="Schneider M.P."/>
            <person name="Vasconcelos V."/>
            <person name="Leao P.N."/>
        </authorList>
    </citation>
    <scope>NUCLEOTIDE SEQUENCE</scope>
    <source>
        <strain evidence="2">LEGE 11480</strain>
    </source>
</reference>
<dbReference type="Pfam" id="PF11210">
    <property type="entry name" value="DUF2996"/>
    <property type="match status" value="1"/>
</dbReference>
<dbReference type="AlphaFoldDB" id="A0A928VI16"/>
<comment type="caution">
    <text evidence="2">The sequence shown here is derived from an EMBL/GenBank/DDBJ whole genome shotgun (WGS) entry which is preliminary data.</text>
</comment>
<gene>
    <name evidence="2" type="ORF">IQ266_00070</name>
</gene>
<dbReference type="RefSeq" id="WP_264322970.1">
    <property type="nucleotide sequence ID" value="NZ_JADEXQ010000001.1"/>
</dbReference>
<organism evidence="2 3">
    <name type="scientific">Romeriopsis navalis LEGE 11480</name>
    <dbReference type="NCBI Taxonomy" id="2777977"/>
    <lineage>
        <taxon>Bacteria</taxon>
        <taxon>Bacillati</taxon>
        <taxon>Cyanobacteriota</taxon>
        <taxon>Cyanophyceae</taxon>
        <taxon>Leptolyngbyales</taxon>
        <taxon>Leptolyngbyaceae</taxon>
        <taxon>Romeriopsis</taxon>
        <taxon>Romeriopsis navalis</taxon>
    </lineage>
</organism>
<dbReference type="EMBL" id="JADEXQ010000001">
    <property type="protein sequence ID" value="MBE9028148.1"/>
    <property type="molecule type" value="Genomic_DNA"/>
</dbReference>
<feature type="compositionally biased region" description="Basic and acidic residues" evidence="1">
    <location>
        <begin position="1"/>
        <end position="17"/>
    </location>
</feature>
<sequence>MADEKKPAPATDNKADAKPASAAAKKAKPPAVESKPLPEFMAQDCLPLLIQKLEEQGIAGLDLKFETRKIAVRGYQASPDCWQIVGQWEADAQTHQFNVYFFDGELQGQRGFSYSLGGVQPSTMESFRIDERRMSLNLLVSGVLQRLNSQKWLNRN</sequence>
<feature type="region of interest" description="Disordered" evidence="1">
    <location>
        <begin position="1"/>
        <end position="34"/>
    </location>
</feature>
<dbReference type="Proteomes" id="UP000625316">
    <property type="component" value="Unassembled WGS sequence"/>
</dbReference>
<evidence type="ECO:0000256" key="1">
    <source>
        <dbReference type="SAM" id="MobiDB-lite"/>
    </source>
</evidence>
<evidence type="ECO:0000313" key="3">
    <source>
        <dbReference type="Proteomes" id="UP000625316"/>
    </source>
</evidence>
<accession>A0A928VI16</accession>
<keyword evidence="3" id="KW-1185">Reference proteome</keyword>